<evidence type="ECO:0000313" key="2">
    <source>
        <dbReference type="Proteomes" id="UP001396334"/>
    </source>
</evidence>
<sequence length="99" mass="10588">MEGGLIAAIVSKMVDGRKSWNLSQAQPPFGFTIEATETCGTYVISSIVLWSTSGPISLTQGSNQKSIVLPSPHSKPGSCVPVAKHERDHAKNEKPPDTR</sequence>
<reference evidence="1 2" key="1">
    <citation type="journal article" date="2024" name="G3 (Bethesda)">
        <title>Genome assembly of Hibiscus sabdariffa L. provides insights into metabolisms of medicinal natural products.</title>
        <authorList>
            <person name="Kim T."/>
        </authorList>
    </citation>
    <scope>NUCLEOTIDE SEQUENCE [LARGE SCALE GENOMIC DNA]</scope>
    <source>
        <strain evidence="1">TK-2024</strain>
        <tissue evidence="1">Old leaves</tissue>
    </source>
</reference>
<proteinExistence type="predicted"/>
<organism evidence="1 2">
    <name type="scientific">Hibiscus sabdariffa</name>
    <name type="common">roselle</name>
    <dbReference type="NCBI Taxonomy" id="183260"/>
    <lineage>
        <taxon>Eukaryota</taxon>
        <taxon>Viridiplantae</taxon>
        <taxon>Streptophyta</taxon>
        <taxon>Embryophyta</taxon>
        <taxon>Tracheophyta</taxon>
        <taxon>Spermatophyta</taxon>
        <taxon>Magnoliopsida</taxon>
        <taxon>eudicotyledons</taxon>
        <taxon>Gunneridae</taxon>
        <taxon>Pentapetalae</taxon>
        <taxon>rosids</taxon>
        <taxon>malvids</taxon>
        <taxon>Malvales</taxon>
        <taxon>Malvaceae</taxon>
        <taxon>Malvoideae</taxon>
        <taxon>Hibiscus</taxon>
    </lineage>
</organism>
<evidence type="ECO:0000313" key="1">
    <source>
        <dbReference type="EMBL" id="KAK8490961.1"/>
    </source>
</evidence>
<dbReference type="EMBL" id="JBBPBN010000267">
    <property type="protein sequence ID" value="KAK8490961.1"/>
    <property type="molecule type" value="Genomic_DNA"/>
</dbReference>
<protein>
    <submittedName>
        <fullName evidence="1">Uncharacterized protein</fullName>
    </submittedName>
</protein>
<dbReference type="Proteomes" id="UP001396334">
    <property type="component" value="Unassembled WGS sequence"/>
</dbReference>
<keyword evidence="2" id="KW-1185">Reference proteome</keyword>
<name>A0ABR2ACR1_9ROSI</name>
<comment type="caution">
    <text evidence="1">The sequence shown here is derived from an EMBL/GenBank/DDBJ whole genome shotgun (WGS) entry which is preliminary data.</text>
</comment>
<gene>
    <name evidence="1" type="ORF">V6N11_041870</name>
</gene>
<accession>A0ABR2ACR1</accession>